<dbReference type="GO" id="GO:0034315">
    <property type="term" value="P:regulation of Arp2/3 complex-mediated actin nucleation"/>
    <property type="evidence" value="ECO:0007669"/>
    <property type="project" value="TreeGrafter"/>
</dbReference>
<name>A0A8S9ZW00_9BILA</name>
<comment type="function">
    <text evidence="11">Probable adapter protein that bind to and organize the subcellular localization of a variety of membrane proteins containing some PDZ recognition sequence. Involved in the clustering of various receptors, possibly by acting at the receptor internalization level. Plays a role in synaptic plasticity by regulating the trafficking and internalization of AMPA receptors. May be regulated upon PRKCA activation. May regulate ASIC1/ASIC3 channel. Regulates actin polymerization by inhibiting the actin-nucleating activity of the Arp2/3 complex; the function is competitive with nucleation promoting factors and is linked to neuronal morphology regulation and AMPA receptor (AMPAR) endocytosis. Via interaction with the Arp2/3 complex involved in regulation of synaptic plasicity of excitatory synapses and required for spine shrinkage during long-term depression (LTD). Involved in regulation of astrocyte morphology, antagonistic to Arp2/3 complex activator WASL/N-WASP function.</text>
</comment>
<dbReference type="SMART" id="SM01015">
    <property type="entry name" value="Arfaptin"/>
    <property type="match status" value="1"/>
</dbReference>
<dbReference type="Pfam" id="PF06456">
    <property type="entry name" value="Arfaptin"/>
    <property type="match status" value="1"/>
</dbReference>
<keyword evidence="4" id="KW-0770">Synapse</keyword>
<evidence type="ECO:0000256" key="9">
    <source>
        <dbReference type="ARBA" id="ARBA00031097"/>
    </source>
</evidence>
<keyword evidence="4" id="KW-0771">Synaptosome</keyword>
<accession>A0A8S9ZW00</accession>
<dbReference type="Pfam" id="PF00595">
    <property type="entry name" value="PDZ"/>
    <property type="match status" value="1"/>
</dbReference>
<dbReference type="EMBL" id="JABEBT010000017">
    <property type="protein sequence ID" value="KAF7637830.1"/>
    <property type="molecule type" value="Genomic_DNA"/>
</dbReference>
<dbReference type="Gene3D" id="1.20.1270.60">
    <property type="entry name" value="Arfaptin homology (AH) domain/BAR domain"/>
    <property type="match status" value="1"/>
</dbReference>
<dbReference type="PANTHER" id="PTHR12141">
    <property type="entry name" value="ARFAPTIN-RELATED"/>
    <property type="match status" value="1"/>
</dbReference>
<feature type="domain" description="PDZ" evidence="14">
    <location>
        <begin position="29"/>
        <end position="112"/>
    </location>
</feature>
<dbReference type="GO" id="GO:0005886">
    <property type="term" value="C:plasma membrane"/>
    <property type="evidence" value="ECO:0007669"/>
    <property type="project" value="GOC"/>
</dbReference>
<keyword evidence="6" id="KW-0564">Palmitate</keyword>
<evidence type="ECO:0000256" key="4">
    <source>
        <dbReference type="ARBA" id="ARBA00022599"/>
    </source>
</evidence>
<keyword evidence="17" id="KW-1185">Reference proteome</keyword>
<evidence type="ECO:0000256" key="7">
    <source>
        <dbReference type="ARBA" id="ARBA00023203"/>
    </source>
</evidence>
<dbReference type="GO" id="GO:0005543">
    <property type="term" value="F:phospholipid binding"/>
    <property type="evidence" value="ECO:0007669"/>
    <property type="project" value="TreeGrafter"/>
</dbReference>
<comment type="subcellular location">
    <subcellularLocation>
        <location evidence="1">Cytoplasm</location>
        <location evidence="1">Perinuclear region</location>
    </subcellularLocation>
    <subcellularLocation>
        <location evidence="2">Membrane</location>
        <topology evidence="2">Lipid-anchor</topology>
    </subcellularLocation>
    <subcellularLocation>
        <location evidence="12">Synapse</location>
        <location evidence="12">Synaptosome</location>
    </subcellularLocation>
</comment>
<dbReference type="InterPro" id="IPR030798">
    <property type="entry name" value="Arfaptin_fam"/>
</dbReference>
<dbReference type="OrthoDB" id="5917245at2759"/>
<comment type="caution">
    <text evidence="16">The sequence shown here is derived from an EMBL/GenBank/DDBJ whole genome shotgun (WGS) entry which is preliminary data.</text>
</comment>
<dbReference type="GO" id="GO:0006886">
    <property type="term" value="P:intracellular protein transport"/>
    <property type="evidence" value="ECO:0007669"/>
    <property type="project" value="TreeGrafter"/>
</dbReference>
<evidence type="ECO:0000259" key="14">
    <source>
        <dbReference type="PROSITE" id="PS50106"/>
    </source>
</evidence>
<organism evidence="16 17">
    <name type="scientific">Meloidogyne graminicola</name>
    <dbReference type="NCBI Taxonomy" id="189291"/>
    <lineage>
        <taxon>Eukaryota</taxon>
        <taxon>Metazoa</taxon>
        <taxon>Ecdysozoa</taxon>
        <taxon>Nematoda</taxon>
        <taxon>Chromadorea</taxon>
        <taxon>Rhabditida</taxon>
        <taxon>Tylenchina</taxon>
        <taxon>Tylenchomorpha</taxon>
        <taxon>Tylenchoidea</taxon>
        <taxon>Meloidogynidae</taxon>
        <taxon>Meloidogyninae</taxon>
        <taxon>Meloidogyne</taxon>
    </lineage>
</organism>
<evidence type="ECO:0000256" key="8">
    <source>
        <dbReference type="ARBA" id="ARBA00023288"/>
    </source>
</evidence>
<keyword evidence="7" id="KW-0009">Actin-binding</keyword>
<dbReference type="InterPro" id="IPR010504">
    <property type="entry name" value="AH_dom"/>
</dbReference>
<keyword evidence="8" id="KW-0449">Lipoprotein</keyword>
<dbReference type="GO" id="GO:0043005">
    <property type="term" value="C:neuron projection"/>
    <property type="evidence" value="ECO:0007669"/>
    <property type="project" value="UniProtKB-KW"/>
</dbReference>
<dbReference type="SMART" id="SM00228">
    <property type="entry name" value="PDZ"/>
    <property type="match status" value="1"/>
</dbReference>
<evidence type="ECO:0000313" key="17">
    <source>
        <dbReference type="Proteomes" id="UP000605970"/>
    </source>
</evidence>
<dbReference type="PANTHER" id="PTHR12141:SF1">
    <property type="entry name" value="PRKCA-BINDING PROTEIN"/>
    <property type="match status" value="1"/>
</dbReference>
<evidence type="ECO:0000256" key="1">
    <source>
        <dbReference type="ARBA" id="ARBA00004556"/>
    </source>
</evidence>
<dbReference type="PROSITE" id="PS50870">
    <property type="entry name" value="AH"/>
    <property type="match status" value="1"/>
</dbReference>
<comment type="subunit">
    <text evidence="13">Monomer and homodimer. Interacts with CXADR. Interacts presynaptically with the glutamate receptors GRIA2, GRIA3, GRIK3, isoform 3 of GRIA4, isoform A of GRM4, GRM7 and GRM8; with NAPA and NAPB; and with BTG2. The interaction with NAPA and NAPB disrupts the interaction with GRIA2, conducting to the internalization of GRIA2. Interacts with PRKCA; with the amine transporters SLC6A2 and SLC6A3; with the channels ASIC1 and ASIC2; with the GTP-binding proteins ARF1 and ARF3; with the ephrin receptor tyrosine kinases EPHA7, EPHB1 and EPHB2; with ERBB2 and through its PDZ domain with the C-terminal tail of PRLHR. Interacts with UNC5A. Interacts (via AH domain) with NCS1/FREQ; in a calcium-dependent manner. Interacts with F-actin and associates with the ARP2/3 complex. Interacts (via PDZ domain) with ARF1 (activated); the interaction blocks Arp2/3 complex inhibition. Interacts with SORCS3.</text>
</comment>
<feature type="domain" description="AH" evidence="15">
    <location>
        <begin position="152"/>
        <end position="370"/>
    </location>
</feature>
<dbReference type="GO" id="GO:0032588">
    <property type="term" value="C:trans-Golgi network membrane"/>
    <property type="evidence" value="ECO:0007669"/>
    <property type="project" value="TreeGrafter"/>
</dbReference>
<protein>
    <recommendedName>
        <fullName evidence="3">PRKCA-binding protein</fullName>
    </recommendedName>
    <alternativeName>
        <fullName evidence="10">Protein interacting with C kinase 1</fullName>
    </alternativeName>
    <alternativeName>
        <fullName evidence="9">Protein kinase C-alpha-binding protein</fullName>
    </alternativeName>
</protein>
<dbReference type="GO" id="GO:0097062">
    <property type="term" value="P:dendritic spine maintenance"/>
    <property type="evidence" value="ECO:0007669"/>
    <property type="project" value="TreeGrafter"/>
</dbReference>
<dbReference type="GO" id="GO:0003779">
    <property type="term" value="F:actin binding"/>
    <property type="evidence" value="ECO:0007669"/>
    <property type="project" value="UniProtKB-KW"/>
</dbReference>
<dbReference type="GO" id="GO:0002092">
    <property type="term" value="P:positive regulation of receptor internalization"/>
    <property type="evidence" value="ECO:0007669"/>
    <property type="project" value="TreeGrafter"/>
</dbReference>
<proteinExistence type="predicted"/>
<dbReference type="InterPro" id="IPR036034">
    <property type="entry name" value="PDZ_sf"/>
</dbReference>
<evidence type="ECO:0000313" key="16">
    <source>
        <dbReference type="EMBL" id="KAF7637830.1"/>
    </source>
</evidence>
<dbReference type="GO" id="GO:0048471">
    <property type="term" value="C:perinuclear region of cytoplasm"/>
    <property type="evidence" value="ECO:0007669"/>
    <property type="project" value="UniProtKB-SubCell"/>
</dbReference>
<evidence type="ECO:0000256" key="12">
    <source>
        <dbReference type="ARBA" id="ARBA00034102"/>
    </source>
</evidence>
<evidence type="ECO:0000259" key="15">
    <source>
        <dbReference type="PROSITE" id="PS50870"/>
    </source>
</evidence>
<dbReference type="PROSITE" id="PS50106">
    <property type="entry name" value="PDZ"/>
    <property type="match status" value="1"/>
</dbReference>
<keyword evidence="5" id="KW-0106">Calcium</keyword>
<dbReference type="SUPFAM" id="SSF50156">
    <property type="entry name" value="PDZ domain-like"/>
    <property type="match status" value="1"/>
</dbReference>
<dbReference type="GO" id="GO:0014069">
    <property type="term" value="C:postsynaptic density"/>
    <property type="evidence" value="ECO:0007669"/>
    <property type="project" value="TreeGrafter"/>
</dbReference>
<evidence type="ECO:0000256" key="5">
    <source>
        <dbReference type="ARBA" id="ARBA00022837"/>
    </source>
</evidence>
<dbReference type="Proteomes" id="UP000605970">
    <property type="component" value="Unassembled WGS sequence"/>
</dbReference>
<dbReference type="GO" id="GO:0008021">
    <property type="term" value="C:synaptic vesicle"/>
    <property type="evidence" value="ECO:0007669"/>
    <property type="project" value="TreeGrafter"/>
</dbReference>
<dbReference type="GO" id="GO:0098842">
    <property type="term" value="C:postsynaptic early endosome"/>
    <property type="evidence" value="ECO:0007669"/>
    <property type="project" value="TreeGrafter"/>
</dbReference>
<dbReference type="AlphaFoldDB" id="A0A8S9ZW00"/>
<sequence>MKNFELYVSYLICNQMFDITNNLRLTADVIEIEKNSKGQIGIAIGGGSPICPCLYVVQIFENTPAKKNKLIGLGDEILAVNGESVKGLEKAEVASLIKQSQGPIKISVNRLQFDSEKVSPTIDILMKKFKHRFVASIDDDTADAMGLSRAILCNDVIAKLQEQLDSNQKFYKNLIKKSEEMVKCYHFISDTQNGIGCVFSELAIKEVTPMESVIQSSNNFSGLSNVYKHLSADHNSFAEKLEALVRALKCHAEAAIPDVHQTLKKYLDAKYEYLAYCLRVKELEDEEAEYGILHEHLSRMQMGNYEYRFMLRYREQSRENFLEKRKAVAVKIELLDERHGIRELALQLKNLINEMKKMHMKSREEISRIL</sequence>
<evidence type="ECO:0000256" key="11">
    <source>
        <dbReference type="ARBA" id="ARBA00033721"/>
    </source>
</evidence>
<dbReference type="GO" id="GO:0019904">
    <property type="term" value="F:protein domain specific binding"/>
    <property type="evidence" value="ECO:0007669"/>
    <property type="project" value="InterPro"/>
</dbReference>
<dbReference type="Gene3D" id="2.30.42.10">
    <property type="match status" value="1"/>
</dbReference>
<evidence type="ECO:0000256" key="10">
    <source>
        <dbReference type="ARBA" id="ARBA00032804"/>
    </source>
</evidence>
<dbReference type="FunFam" id="2.30.42.10:FF:000073">
    <property type="entry name" value="Interacting with PRKCA"/>
    <property type="match status" value="1"/>
</dbReference>
<evidence type="ECO:0000256" key="3">
    <source>
        <dbReference type="ARBA" id="ARBA00017975"/>
    </source>
</evidence>
<dbReference type="InterPro" id="IPR027267">
    <property type="entry name" value="AH/BAR_dom_sf"/>
</dbReference>
<dbReference type="GO" id="GO:0005080">
    <property type="term" value="F:protein kinase C binding"/>
    <property type="evidence" value="ECO:0007669"/>
    <property type="project" value="TreeGrafter"/>
</dbReference>
<dbReference type="GO" id="GO:0043113">
    <property type="term" value="P:receptor clustering"/>
    <property type="evidence" value="ECO:0007669"/>
    <property type="project" value="TreeGrafter"/>
</dbReference>
<evidence type="ECO:0000256" key="2">
    <source>
        <dbReference type="ARBA" id="ARBA00004635"/>
    </source>
</evidence>
<dbReference type="SUPFAM" id="SSF103657">
    <property type="entry name" value="BAR/IMD domain-like"/>
    <property type="match status" value="1"/>
</dbReference>
<evidence type="ECO:0000256" key="6">
    <source>
        <dbReference type="ARBA" id="ARBA00023139"/>
    </source>
</evidence>
<gene>
    <name evidence="16" type="ORF">Mgra_00002804</name>
</gene>
<reference evidence="16" key="1">
    <citation type="journal article" date="2020" name="Ecol. Evol.">
        <title>Genome structure and content of the rice root-knot nematode (Meloidogyne graminicola).</title>
        <authorList>
            <person name="Phan N.T."/>
            <person name="Danchin E.G.J."/>
            <person name="Klopp C."/>
            <person name="Perfus-Barbeoch L."/>
            <person name="Kozlowski D.K."/>
            <person name="Koutsovoulos G.D."/>
            <person name="Lopez-Roques C."/>
            <person name="Bouchez O."/>
            <person name="Zahm M."/>
            <person name="Besnard G."/>
            <person name="Bellafiore S."/>
        </authorList>
    </citation>
    <scope>NUCLEOTIDE SEQUENCE</scope>
    <source>
        <strain evidence="16">VN-18</strain>
    </source>
</reference>
<evidence type="ECO:0000256" key="13">
    <source>
        <dbReference type="ARBA" id="ARBA00093501"/>
    </source>
</evidence>
<dbReference type="InterPro" id="IPR001478">
    <property type="entry name" value="PDZ"/>
</dbReference>